<sequence>MLKSPSVALPRSLGGPVKSTDLASMNWRKSSHSGDTGGECVELRGTWRKSSRSGDTGGQCVELAGCPHDVAVRDSKDPDGPKLVFAGPVFGVFARRVKAGAFDLG</sequence>
<gene>
    <name evidence="3" type="ORF">DZF91_36060</name>
</gene>
<evidence type="ECO:0000259" key="2">
    <source>
        <dbReference type="Pfam" id="PF04149"/>
    </source>
</evidence>
<organism evidence="3 4">
    <name type="scientific">Actinomadura logoneensis</name>
    <dbReference type="NCBI Taxonomy" id="2293572"/>
    <lineage>
        <taxon>Bacteria</taxon>
        <taxon>Bacillati</taxon>
        <taxon>Actinomycetota</taxon>
        <taxon>Actinomycetes</taxon>
        <taxon>Streptosporangiales</taxon>
        <taxon>Thermomonosporaceae</taxon>
        <taxon>Actinomadura</taxon>
    </lineage>
</organism>
<evidence type="ECO:0000256" key="1">
    <source>
        <dbReference type="SAM" id="MobiDB-lite"/>
    </source>
</evidence>
<dbReference type="Pfam" id="PF04149">
    <property type="entry name" value="DUF397"/>
    <property type="match status" value="2"/>
</dbReference>
<dbReference type="AlphaFoldDB" id="A0A372JBQ7"/>
<proteinExistence type="predicted"/>
<dbReference type="EMBL" id="QURH01001030">
    <property type="protein sequence ID" value="RFU36828.1"/>
    <property type="molecule type" value="Genomic_DNA"/>
</dbReference>
<keyword evidence="4" id="KW-1185">Reference proteome</keyword>
<feature type="region of interest" description="Disordered" evidence="1">
    <location>
        <begin position="1"/>
        <end position="39"/>
    </location>
</feature>
<name>A0A372JBQ7_9ACTN</name>
<evidence type="ECO:0000313" key="4">
    <source>
        <dbReference type="Proteomes" id="UP000261811"/>
    </source>
</evidence>
<reference evidence="3 4" key="1">
    <citation type="submission" date="2018-08" db="EMBL/GenBank/DDBJ databases">
        <title>Actinomadura jelena sp. nov., a novel Actinomycete isolated from soil in Chad.</title>
        <authorList>
            <person name="Shi L."/>
        </authorList>
    </citation>
    <scope>NUCLEOTIDE SEQUENCE [LARGE SCALE GENOMIC DNA]</scope>
    <source>
        <strain evidence="3 4">NEAU-G17</strain>
    </source>
</reference>
<evidence type="ECO:0000313" key="3">
    <source>
        <dbReference type="EMBL" id="RFU36828.1"/>
    </source>
</evidence>
<comment type="caution">
    <text evidence="3">The sequence shown here is derived from an EMBL/GenBank/DDBJ whole genome shotgun (WGS) entry which is preliminary data.</text>
</comment>
<dbReference type="OrthoDB" id="4316979at2"/>
<feature type="domain" description="DUF397" evidence="2">
    <location>
        <begin position="26"/>
        <end position="43"/>
    </location>
</feature>
<dbReference type="InterPro" id="IPR007278">
    <property type="entry name" value="DUF397"/>
</dbReference>
<feature type="domain" description="DUF397" evidence="2">
    <location>
        <begin position="46"/>
        <end position="98"/>
    </location>
</feature>
<protein>
    <submittedName>
        <fullName evidence="3">DUF397 domain-containing protein</fullName>
    </submittedName>
</protein>
<accession>A0A372JBQ7</accession>
<dbReference type="Proteomes" id="UP000261811">
    <property type="component" value="Unassembled WGS sequence"/>
</dbReference>